<feature type="binding site" evidence="6">
    <location>
        <position position="114"/>
    </location>
    <ligand>
        <name>Ca(2+)</name>
        <dbReference type="ChEBI" id="CHEBI:29108"/>
        <label>1</label>
        <note>catalytic</note>
    </ligand>
</feature>
<feature type="binding site" evidence="6">
    <location>
        <position position="222"/>
    </location>
    <ligand>
        <name>Ca(2+)</name>
        <dbReference type="ChEBI" id="CHEBI:29108"/>
        <label>1</label>
        <note>catalytic</note>
    </ligand>
</feature>
<dbReference type="InterPro" id="IPR002640">
    <property type="entry name" value="Arylesterase"/>
</dbReference>
<feature type="binding site" evidence="6">
    <location>
        <position position="268"/>
    </location>
    <ligand>
        <name>Ca(2+)</name>
        <dbReference type="ChEBI" id="CHEBI:29108"/>
        <label>1</label>
        <note>catalytic</note>
    </ligand>
</feature>
<keyword evidence="3 7" id="KW-1015">Disulfide bond</keyword>
<feature type="binding site" evidence="6">
    <location>
        <position position="51"/>
    </location>
    <ligand>
        <name>Ca(2+)</name>
        <dbReference type="ChEBI" id="CHEBI:29108"/>
        <label>1</label>
        <note>catalytic</note>
    </ligand>
</feature>
<evidence type="ECO:0000256" key="6">
    <source>
        <dbReference type="PIRSR" id="PIRSR602640-2"/>
    </source>
</evidence>
<dbReference type="GO" id="GO:0004064">
    <property type="term" value="F:arylesterase activity"/>
    <property type="evidence" value="ECO:0007669"/>
    <property type="project" value="InterPro"/>
</dbReference>
<feature type="binding site" evidence="6">
    <location>
        <position position="166"/>
    </location>
    <ligand>
        <name>Ca(2+)</name>
        <dbReference type="ChEBI" id="CHEBI:29108"/>
        <label>1</label>
        <note>catalytic</note>
    </ligand>
</feature>
<feature type="binding site" evidence="6">
    <location>
        <position position="167"/>
    </location>
    <ligand>
        <name>Ca(2+)</name>
        <dbReference type="ChEBI" id="CHEBI:29108"/>
        <label>1</label>
        <note>catalytic</note>
    </ligand>
</feature>
<evidence type="ECO:0000313" key="9">
    <source>
        <dbReference type="Proteomes" id="UP001176961"/>
    </source>
</evidence>
<evidence type="ECO:0000256" key="7">
    <source>
        <dbReference type="PIRSR" id="PIRSR602640-3"/>
    </source>
</evidence>
<protein>
    <recommendedName>
        <fullName evidence="10">Arylesterase</fullName>
    </recommendedName>
</protein>
<keyword evidence="4" id="KW-0325">Glycoprotein</keyword>
<evidence type="ECO:0000256" key="2">
    <source>
        <dbReference type="ARBA" id="ARBA00022801"/>
    </source>
</evidence>
<evidence type="ECO:0000256" key="1">
    <source>
        <dbReference type="ARBA" id="ARBA00008595"/>
    </source>
</evidence>
<dbReference type="InterPro" id="IPR051288">
    <property type="entry name" value="Serum_paraoxonase/arylesterase"/>
</dbReference>
<name>A0AA36GL35_CYLNA</name>
<feature type="disulfide bond" description="In form B" evidence="7">
    <location>
        <begin position="40"/>
        <end position="357"/>
    </location>
</feature>
<organism evidence="8 9">
    <name type="scientific">Cylicocyclus nassatus</name>
    <name type="common">Nematode worm</name>
    <dbReference type="NCBI Taxonomy" id="53992"/>
    <lineage>
        <taxon>Eukaryota</taxon>
        <taxon>Metazoa</taxon>
        <taxon>Ecdysozoa</taxon>
        <taxon>Nematoda</taxon>
        <taxon>Chromadorea</taxon>
        <taxon>Rhabditida</taxon>
        <taxon>Rhabditina</taxon>
        <taxon>Rhabditomorpha</taxon>
        <taxon>Strongyloidea</taxon>
        <taxon>Strongylidae</taxon>
        <taxon>Cylicocyclus</taxon>
    </lineage>
</organism>
<dbReference type="PANTHER" id="PTHR11799">
    <property type="entry name" value="PARAOXONASE"/>
    <property type="match status" value="1"/>
</dbReference>
<keyword evidence="6" id="KW-0106">Calcium</keyword>
<keyword evidence="2" id="KW-0378">Hydrolase</keyword>
<sequence>MKRGSILLLAASAAVAAYVMKILLLLDINKKVFNHRPGPCRKVEGVEHGSEDIELIEDEGIAFVSSGVLYMYQRAENVKGQILLYDFNQTGKYKAVPLKINGAYDQENFYPHGISHYKTSTGNIRLFVICHTKKFKHYVMVLDYDRNSKQLNVVKTIKDDKFIRPNDLVAVSEDSFLLTNDGSAQSQLVEFIHWLSMIPTGSVVYYDGQKSSWVLSKSTCPNGIVVHPDGKHVIISRSTNRVISVYLVKKNFQSLSRLIDVPLETTIDNLNIDSDGVLWTGAHPIMREAYTHLGDCDNPHYRSPSQVLRIKFSGDFKTWEITEPFADDGRLISGSSVAVSYGNQLLIGSVCRELVHCYTTKDTL</sequence>
<dbReference type="Proteomes" id="UP001176961">
    <property type="component" value="Unassembled WGS sequence"/>
</dbReference>
<comment type="similarity">
    <text evidence="1">Belongs to the paraoxonase family.</text>
</comment>
<dbReference type="Pfam" id="PF01731">
    <property type="entry name" value="Arylesterase"/>
    <property type="match status" value="1"/>
</dbReference>
<comment type="cofactor">
    <cofactor evidence="6">
        <name>Ca(2+)</name>
        <dbReference type="ChEBI" id="CHEBI:29108"/>
    </cofactor>
    <text evidence="6">Binds 2 calcium ions per subunit.</text>
</comment>
<accession>A0AA36GL35</accession>
<evidence type="ECO:0000256" key="4">
    <source>
        <dbReference type="ARBA" id="ARBA00023180"/>
    </source>
</evidence>
<feature type="binding site" evidence="6">
    <location>
        <position position="52"/>
    </location>
    <ligand>
        <name>Ca(2+)</name>
        <dbReference type="ChEBI" id="CHEBI:29108"/>
        <label>1</label>
        <note>catalytic</note>
    </ligand>
</feature>
<evidence type="ECO:0000256" key="3">
    <source>
        <dbReference type="ARBA" id="ARBA00023157"/>
    </source>
</evidence>
<evidence type="ECO:0000313" key="8">
    <source>
        <dbReference type="EMBL" id="CAJ0594075.1"/>
    </source>
</evidence>
<gene>
    <name evidence="8" type="ORF">CYNAS_LOCUS6058</name>
</gene>
<dbReference type="SUPFAM" id="SSF63829">
    <property type="entry name" value="Calcium-dependent phosphotriesterase"/>
    <property type="match status" value="1"/>
</dbReference>
<proteinExistence type="inferred from homology"/>
<dbReference type="AlphaFoldDB" id="A0AA36GL35"/>
<dbReference type="EMBL" id="CATQJL010000112">
    <property type="protein sequence ID" value="CAJ0594075.1"/>
    <property type="molecule type" value="Genomic_DNA"/>
</dbReference>
<keyword evidence="6" id="KW-0479">Metal-binding</keyword>
<dbReference type="Gene3D" id="2.120.10.30">
    <property type="entry name" value="TolB, C-terminal domain"/>
    <property type="match status" value="1"/>
</dbReference>
<dbReference type="GO" id="GO:0046872">
    <property type="term" value="F:metal ion binding"/>
    <property type="evidence" value="ECO:0007669"/>
    <property type="project" value="UniProtKB-KW"/>
</dbReference>
<keyword evidence="9" id="KW-1185">Reference proteome</keyword>
<evidence type="ECO:0008006" key="10">
    <source>
        <dbReference type="Google" id="ProtNLM"/>
    </source>
</evidence>
<reference evidence="8" key="1">
    <citation type="submission" date="2023-07" db="EMBL/GenBank/DDBJ databases">
        <authorList>
            <consortium name="CYATHOMIX"/>
        </authorList>
    </citation>
    <scope>NUCLEOTIDE SEQUENCE</scope>
    <source>
        <strain evidence="8">N/A</strain>
    </source>
</reference>
<feature type="active site" description="Proton acceptor" evidence="5">
    <location>
        <position position="112"/>
    </location>
</feature>
<comment type="caution">
    <text evidence="8">The sequence shown here is derived from an EMBL/GenBank/DDBJ whole genome shotgun (WGS) entry which is preliminary data.</text>
</comment>
<dbReference type="PANTHER" id="PTHR11799:SF12">
    <property type="entry name" value="PARAOXONASE-RELATED"/>
    <property type="match status" value="1"/>
</dbReference>
<feature type="binding site" evidence="6">
    <location>
        <position position="269"/>
    </location>
    <ligand>
        <name>Ca(2+)</name>
        <dbReference type="ChEBI" id="CHEBI:29108"/>
        <label>1</label>
        <note>catalytic</note>
    </ligand>
</feature>
<dbReference type="InterPro" id="IPR011042">
    <property type="entry name" value="6-blade_b-propeller_TolB-like"/>
</dbReference>
<evidence type="ECO:0000256" key="5">
    <source>
        <dbReference type="PIRSR" id="PIRSR602640-1"/>
    </source>
</evidence>